<dbReference type="SUPFAM" id="SSF48403">
    <property type="entry name" value="Ankyrin repeat"/>
    <property type="match status" value="1"/>
</dbReference>
<keyword evidence="1" id="KW-0677">Repeat</keyword>
<dbReference type="PANTHER" id="PTHR24171">
    <property type="entry name" value="ANKYRIN REPEAT DOMAIN-CONTAINING PROTEIN 39-RELATED"/>
    <property type="match status" value="1"/>
</dbReference>
<evidence type="ECO:0000256" key="2">
    <source>
        <dbReference type="ARBA" id="ARBA00023043"/>
    </source>
</evidence>
<dbReference type="PROSITE" id="PS50088">
    <property type="entry name" value="ANK_REPEAT"/>
    <property type="match status" value="2"/>
</dbReference>
<feature type="repeat" description="ANK" evidence="3">
    <location>
        <begin position="41"/>
        <end position="73"/>
    </location>
</feature>
<keyword evidence="5" id="KW-1185">Reference proteome</keyword>
<gene>
    <name evidence="4" type="ORF">SARC_08565</name>
</gene>
<protein>
    <submittedName>
        <fullName evidence="4">Uncharacterized protein</fullName>
    </submittedName>
</protein>
<feature type="repeat" description="ANK" evidence="3">
    <location>
        <begin position="8"/>
        <end position="40"/>
    </location>
</feature>
<name>A0A0L0FQN5_9EUKA</name>
<dbReference type="OrthoDB" id="426293at2759"/>
<accession>A0A0L0FQN5</accession>
<dbReference type="Pfam" id="PF12796">
    <property type="entry name" value="Ank_2"/>
    <property type="match status" value="1"/>
</dbReference>
<dbReference type="AlphaFoldDB" id="A0A0L0FQN5"/>
<dbReference type="InterPro" id="IPR002110">
    <property type="entry name" value="Ankyrin_rpt"/>
</dbReference>
<proteinExistence type="predicted"/>
<evidence type="ECO:0000313" key="4">
    <source>
        <dbReference type="EMBL" id="KNC79024.1"/>
    </source>
</evidence>
<dbReference type="Gene3D" id="1.25.40.20">
    <property type="entry name" value="Ankyrin repeat-containing domain"/>
    <property type="match status" value="1"/>
</dbReference>
<keyword evidence="2 3" id="KW-0040">ANK repeat</keyword>
<dbReference type="RefSeq" id="XP_014152926.1">
    <property type="nucleotide sequence ID" value="XM_014297451.1"/>
</dbReference>
<dbReference type="Proteomes" id="UP000054560">
    <property type="component" value="Unassembled WGS sequence"/>
</dbReference>
<dbReference type="GeneID" id="25909069"/>
<dbReference type="InterPro" id="IPR036770">
    <property type="entry name" value="Ankyrin_rpt-contain_sf"/>
</dbReference>
<dbReference type="PROSITE" id="PS50297">
    <property type="entry name" value="ANK_REP_REGION"/>
    <property type="match status" value="2"/>
</dbReference>
<reference evidence="4 5" key="1">
    <citation type="submission" date="2011-02" db="EMBL/GenBank/DDBJ databases">
        <title>The Genome Sequence of Sphaeroforma arctica JP610.</title>
        <authorList>
            <consortium name="The Broad Institute Genome Sequencing Platform"/>
            <person name="Russ C."/>
            <person name="Cuomo C."/>
            <person name="Young S.K."/>
            <person name="Zeng Q."/>
            <person name="Gargeya S."/>
            <person name="Alvarado L."/>
            <person name="Berlin A."/>
            <person name="Chapman S.B."/>
            <person name="Chen Z."/>
            <person name="Freedman E."/>
            <person name="Gellesch M."/>
            <person name="Goldberg J."/>
            <person name="Griggs A."/>
            <person name="Gujja S."/>
            <person name="Heilman E."/>
            <person name="Heiman D."/>
            <person name="Howarth C."/>
            <person name="Mehta T."/>
            <person name="Neiman D."/>
            <person name="Pearson M."/>
            <person name="Roberts A."/>
            <person name="Saif S."/>
            <person name="Shea T."/>
            <person name="Shenoy N."/>
            <person name="Sisk P."/>
            <person name="Stolte C."/>
            <person name="Sykes S."/>
            <person name="White J."/>
            <person name="Yandava C."/>
            <person name="Burger G."/>
            <person name="Gray M.W."/>
            <person name="Holland P.W.H."/>
            <person name="King N."/>
            <person name="Lang F.B.F."/>
            <person name="Roger A.J."/>
            <person name="Ruiz-Trillo I."/>
            <person name="Haas B."/>
            <person name="Nusbaum C."/>
            <person name="Birren B."/>
        </authorList>
    </citation>
    <scope>NUCLEOTIDE SEQUENCE [LARGE SCALE GENOMIC DNA]</scope>
    <source>
        <strain evidence="4 5">JP610</strain>
    </source>
</reference>
<dbReference type="EMBL" id="KQ242379">
    <property type="protein sequence ID" value="KNC79024.1"/>
    <property type="molecule type" value="Genomic_DNA"/>
</dbReference>
<sequence length="128" mass="13968">MYISTEQHGKTALHYAVDSGQTDVVDLLLKFGADCEHQDAEGVTPLHSAVKADSEPMTSLLISNGANIRTLCRGMSILTLARSRYHPPVIAALKEYILKRQEALVDKKACEKVQAEDATEAPIEAEDC</sequence>
<organism evidence="4 5">
    <name type="scientific">Sphaeroforma arctica JP610</name>
    <dbReference type="NCBI Taxonomy" id="667725"/>
    <lineage>
        <taxon>Eukaryota</taxon>
        <taxon>Ichthyosporea</taxon>
        <taxon>Ichthyophonida</taxon>
        <taxon>Sphaeroforma</taxon>
    </lineage>
</organism>
<dbReference type="SMART" id="SM00248">
    <property type="entry name" value="ANK"/>
    <property type="match status" value="2"/>
</dbReference>
<evidence type="ECO:0000256" key="3">
    <source>
        <dbReference type="PROSITE-ProRule" id="PRU00023"/>
    </source>
</evidence>
<dbReference type="STRING" id="667725.A0A0L0FQN5"/>
<evidence type="ECO:0000313" key="5">
    <source>
        <dbReference type="Proteomes" id="UP000054560"/>
    </source>
</evidence>
<dbReference type="PRINTS" id="PR01415">
    <property type="entry name" value="ANKYRIN"/>
</dbReference>
<evidence type="ECO:0000256" key="1">
    <source>
        <dbReference type="ARBA" id="ARBA00022737"/>
    </source>
</evidence>